<dbReference type="Proteomes" id="UP001257914">
    <property type="component" value="Unassembled WGS sequence"/>
</dbReference>
<organism evidence="2 3">
    <name type="scientific">Psychrosphaera aquimarina</name>
    <dbReference type="NCBI Taxonomy" id="2044854"/>
    <lineage>
        <taxon>Bacteria</taxon>
        <taxon>Pseudomonadati</taxon>
        <taxon>Pseudomonadota</taxon>
        <taxon>Gammaproteobacteria</taxon>
        <taxon>Alteromonadales</taxon>
        <taxon>Pseudoalteromonadaceae</taxon>
        <taxon>Psychrosphaera</taxon>
    </lineage>
</organism>
<feature type="transmembrane region" description="Helical" evidence="1">
    <location>
        <begin position="6"/>
        <end position="25"/>
    </location>
</feature>
<sequence length="59" mass="6633">MDSIIMMSVGYIIWCCIAFCVAKIFRVGHTHEKTITLFYVLLAAPMVIIEILTGKGTIR</sequence>
<keyword evidence="1" id="KW-1133">Transmembrane helix</keyword>
<comment type="caution">
    <text evidence="2">The sequence shown here is derived from an EMBL/GenBank/DDBJ whole genome shotgun (WGS) entry which is preliminary data.</text>
</comment>
<gene>
    <name evidence="2" type="ORF">RT723_13035</name>
</gene>
<dbReference type="RefSeq" id="WP_315947492.1">
    <property type="nucleotide sequence ID" value="NZ_JAWCUA010000010.1"/>
</dbReference>
<reference evidence="2 3" key="1">
    <citation type="submission" date="2023-10" db="EMBL/GenBank/DDBJ databases">
        <title>Psychrosphaera aquimaarina strain SW33 isolated from seawater.</title>
        <authorList>
            <person name="Bayburt H."/>
            <person name="Kim J.M."/>
            <person name="Choi B.J."/>
            <person name="Jeon C.O."/>
        </authorList>
    </citation>
    <scope>NUCLEOTIDE SEQUENCE [LARGE SCALE GENOMIC DNA]</scope>
    <source>
        <strain evidence="2 3">KCTC 52743</strain>
    </source>
</reference>
<accession>A0ABU3R2K5</accession>
<protein>
    <submittedName>
        <fullName evidence="2">Uncharacterized protein</fullName>
    </submittedName>
</protein>
<proteinExistence type="predicted"/>
<keyword evidence="1" id="KW-0812">Transmembrane</keyword>
<keyword evidence="1" id="KW-0472">Membrane</keyword>
<evidence type="ECO:0000256" key="1">
    <source>
        <dbReference type="SAM" id="Phobius"/>
    </source>
</evidence>
<name>A0ABU3R2K5_9GAMM</name>
<keyword evidence="3" id="KW-1185">Reference proteome</keyword>
<evidence type="ECO:0000313" key="3">
    <source>
        <dbReference type="Proteomes" id="UP001257914"/>
    </source>
</evidence>
<evidence type="ECO:0000313" key="2">
    <source>
        <dbReference type="EMBL" id="MDU0113906.1"/>
    </source>
</evidence>
<feature type="transmembrane region" description="Helical" evidence="1">
    <location>
        <begin position="37"/>
        <end position="58"/>
    </location>
</feature>
<dbReference type="EMBL" id="JAWCUA010000010">
    <property type="protein sequence ID" value="MDU0113906.1"/>
    <property type="molecule type" value="Genomic_DNA"/>
</dbReference>